<dbReference type="InterPro" id="IPR036249">
    <property type="entry name" value="Thioredoxin-like_sf"/>
</dbReference>
<dbReference type="PANTHER" id="PTHR42852:SF6">
    <property type="entry name" value="THIOL:DISULFIDE INTERCHANGE PROTEIN DSBE"/>
    <property type="match status" value="1"/>
</dbReference>
<evidence type="ECO:0000256" key="2">
    <source>
        <dbReference type="ARBA" id="ARBA00007758"/>
    </source>
</evidence>
<dbReference type="GO" id="GO:0005886">
    <property type="term" value="C:plasma membrane"/>
    <property type="evidence" value="ECO:0007669"/>
    <property type="project" value="UniProtKB-SubCell"/>
</dbReference>
<reference evidence="7 9" key="1">
    <citation type="submission" date="2017-03" db="EMBL/GenBank/DDBJ databases">
        <title>Draft genome sequence of Moraxella equi CCUG 4950T type strain.</title>
        <authorList>
            <person name="Salva-Serra F."/>
            <person name="Engstrom-Jakobsson H."/>
            <person name="Thorell K."/>
            <person name="Jaen-Luchoro D."/>
            <person name="Gonzales-Siles L."/>
            <person name="Karlsson R."/>
            <person name="Yazdan S."/>
            <person name="Boulund F."/>
            <person name="Johnning A."/>
            <person name="Engstrand L."/>
            <person name="Kristiansson E."/>
            <person name="Moore E."/>
        </authorList>
    </citation>
    <scope>NUCLEOTIDE SEQUENCE [LARGE SCALE GENOMIC DNA]</scope>
    <source>
        <strain evidence="7 9">CCUG 4950</strain>
    </source>
</reference>
<dbReference type="PANTHER" id="PTHR42852">
    <property type="entry name" value="THIOL:DISULFIDE INTERCHANGE PROTEIN DSBE"/>
    <property type="match status" value="1"/>
</dbReference>
<dbReference type="NCBIfam" id="TIGR00385">
    <property type="entry name" value="dsbE"/>
    <property type="match status" value="1"/>
</dbReference>
<keyword evidence="3" id="KW-0201">Cytochrome c-type biogenesis</keyword>
<dbReference type="EMBL" id="MXAP01000008">
    <property type="protein sequence ID" value="OPH40130.1"/>
    <property type="molecule type" value="Genomic_DNA"/>
</dbReference>
<comment type="similarity">
    <text evidence="2">Belongs to the thioredoxin family. DsbE subfamily.</text>
</comment>
<proteinExistence type="inferred from homology"/>
<dbReference type="InterPro" id="IPR004799">
    <property type="entry name" value="Periplasmic_diS_OxRdtase_DsbE"/>
</dbReference>
<dbReference type="InterPro" id="IPR013740">
    <property type="entry name" value="Redoxin"/>
</dbReference>
<dbReference type="Proteomes" id="UP000254618">
    <property type="component" value="Unassembled WGS sequence"/>
</dbReference>
<dbReference type="InterPro" id="IPR017937">
    <property type="entry name" value="Thioredoxin_CS"/>
</dbReference>
<dbReference type="SUPFAM" id="SSF52833">
    <property type="entry name" value="Thioredoxin-like"/>
    <property type="match status" value="1"/>
</dbReference>
<evidence type="ECO:0000256" key="1">
    <source>
        <dbReference type="ARBA" id="ARBA00004383"/>
    </source>
</evidence>
<accession>A0A378QLP8</accession>
<keyword evidence="4" id="KW-1015">Disulfide bond</keyword>
<dbReference type="RefSeq" id="WP_079323943.1">
    <property type="nucleotide sequence ID" value="NZ_MXAP01000008.1"/>
</dbReference>
<dbReference type="Pfam" id="PF08534">
    <property type="entry name" value="Redoxin"/>
    <property type="match status" value="1"/>
</dbReference>
<name>A0A378QLP8_9GAMM</name>
<dbReference type="AlphaFoldDB" id="A0A378QLP8"/>
<dbReference type="InterPro" id="IPR013766">
    <property type="entry name" value="Thioredoxin_domain"/>
</dbReference>
<evidence type="ECO:0000256" key="4">
    <source>
        <dbReference type="ARBA" id="ARBA00023157"/>
    </source>
</evidence>
<keyword evidence="5" id="KW-0676">Redox-active center</keyword>
<dbReference type="Gene3D" id="3.40.30.10">
    <property type="entry name" value="Glutaredoxin"/>
    <property type="match status" value="1"/>
</dbReference>
<sequence length="193" mass="21745">MNRTQKRMMIFLIPFIIFALLMVMFFNRLGKPTDIVVTTSMNKPLPAFRLPLLSDPNRIMTNDNLPKTPFLMNVWGSWCPTCKVEHPFLMELHAQGVPMVGMNYKDELADALGYLNQYKDPFLYSVQDLDGKYGLSLGLTGAPETFVVDGNGVVYKHITGEIHEGNWTASIKPCMDALANPQANQTQRTQACQ</sequence>
<evidence type="ECO:0000313" key="10">
    <source>
        <dbReference type="Proteomes" id="UP000254618"/>
    </source>
</evidence>
<protein>
    <submittedName>
        <fullName evidence="8">Cytochrome c biogenesis protein CcmG</fullName>
    </submittedName>
    <submittedName>
        <fullName evidence="7">Thiol:disulfide interchange protein</fullName>
    </submittedName>
</protein>
<dbReference type="GO" id="GO:0017004">
    <property type="term" value="P:cytochrome complex assembly"/>
    <property type="evidence" value="ECO:0007669"/>
    <property type="project" value="UniProtKB-KW"/>
</dbReference>
<dbReference type="InterPro" id="IPR050553">
    <property type="entry name" value="Thioredoxin_ResA/DsbE_sf"/>
</dbReference>
<dbReference type="Proteomes" id="UP000190777">
    <property type="component" value="Unassembled WGS sequence"/>
</dbReference>
<dbReference type="CDD" id="cd03010">
    <property type="entry name" value="TlpA_like_DsbE"/>
    <property type="match status" value="1"/>
</dbReference>
<evidence type="ECO:0000256" key="3">
    <source>
        <dbReference type="ARBA" id="ARBA00022748"/>
    </source>
</evidence>
<organism evidence="8 10">
    <name type="scientific">Moraxella equi</name>
    <dbReference type="NCBI Taxonomy" id="60442"/>
    <lineage>
        <taxon>Bacteria</taxon>
        <taxon>Pseudomonadati</taxon>
        <taxon>Pseudomonadota</taxon>
        <taxon>Gammaproteobacteria</taxon>
        <taxon>Moraxellales</taxon>
        <taxon>Moraxellaceae</taxon>
        <taxon>Moraxella</taxon>
    </lineage>
</organism>
<gene>
    <name evidence="8" type="primary">dsbE</name>
    <name evidence="7" type="ORF">B5J93_00635</name>
    <name evidence="8" type="ORF">NCTC11012_00035</name>
</gene>
<feature type="domain" description="Thioredoxin" evidence="6">
    <location>
        <begin position="39"/>
        <end position="180"/>
    </location>
</feature>
<comment type="subcellular location">
    <subcellularLocation>
        <location evidence="1">Cell inner membrane</location>
        <topology evidence="1">Single-pass membrane protein</topology>
        <orientation evidence="1">Periplasmic side</orientation>
    </subcellularLocation>
</comment>
<evidence type="ECO:0000313" key="7">
    <source>
        <dbReference type="EMBL" id="OPH40130.1"/>
    </source>
</evidence>
<evidence type="ECO:0000313" key="8">
    <source>
        <dbReference type="EMBL" id="STZ01817.1"/>
    </source>
</evidence>
<keyword evidence="9" id="KW-1185">Reference proteome</keyword>
<dbReference type="GO" id="GO:0030288">
    <property type="term" value="C:outer membrane-bounded periplasmic space"/>
    <property type="evidence" value="ECO:0007669"/>
    <property type="project" value="InterPro"/>
</dbReference>
<dbReference type="EMBL" id="UGQF01000001">
    <property type="protein sequence ID" value="STZ01817.1"/>
    <property type="molecule type" value="Genomic_DNA"/>
</dbReference>
<evidence type="ECO:0000313" key="9">
    <source>
        <dbReference type="Proteomes" id="UP000190777"/>
    </source>
</evidence>
<reference evidence="8 10" key="2">
    <citation type="submission" date="2018-06" db="EMBL/GenBank/DDBJ databases">
        <authorList>
            <consortium name="Pathogen Informatics"/>
            <person name="Doyle S."/>
        </authorList>
    </citation>
    <scope>NUCLEOTIDE SEQUENCE [LARGE SCALE GENOMIC DNA]</scope>
    <source>
        <strain evidence="8 10">NCTC11012</strain>
    </source>
</reference>
<dbReference type="PROSITE" id="PS00194">
    <property type="entry name" value="THIOREDOXIN_1"/>
    <property type="match status" value="1"/>
</dbReference>
<evidence type="ECO:0000256" key="5">
    <source>
        <dbReference type="ARBA" id="ARBA00023284"/>
    </source>
</evidence>
<dbReference type="PROSITE" id="PS51352">
    <property type="entry name" value="THIOREDOXIN_2"/>
    <property type="match status" value="1"/>
</dbReference>
<evidence type="ECO:0000259" key="6">
    <source>
        <dbReference type="PROSITE" id="PS51352"/>
    </source>
</evidence>
<dbReference type="GO" id="GO:0015036">
    <property type="term" value="F:disulfide oxidoreductase activity"/>
    <property type="evidence" value="ECO:0007669"/>
    <property type="project" value="InterPro"/>
</dbReference>